<feature type="signal peptide" evidence="2">
    <location>
        <begin position="1"/>
        <end position="33"/>
    </location>
</feature>
<evidence type="ECO:0000313" key="3">
    <source>
        <dbReference type="EMBL" id="MFC4906728.1"/>
    </source>
</evidence>
<accession>A0ABV9TTF1</accession>
<gene>
    <name evidence="3" type="ORF">ACFPCY_05320</name>
</gene>
<feature type="chain" id="PRO_5045967199" evidence="2">
    <location>
        <begin position="34"/>
        <end position="439"/>
    </location>
</feature>
<protein>
    <submittedName>
        <fullName evidence="3">Uncharacterized protein</fullName>
    </submittedName>
</protein>
<reference evidence="4" key="1">
    <citation type="journal article" date="2019" name="Int. J. Syst. Evol. Microbiol.">
        <title>The Global Catalogue of Microorganisms (GCM) 10K type strain sequencing project: providing services to taxonomists for standard genome sequencing and annotation.</title>
        <authorList>
            <consortium name="The Broad Institute Genomics Platform"/>
            <consortium name="The Broad Institute Genome Sequencing Center for Infectious Disease"/>
            <person name="Wu L."/>
            <person name="Ma J."/>
        </authorList>
    </citation>
    <scope>NUCLEOTIDE SEQUENCE [LARGE SCALE GENOMIC DNA]</scope>
    <source>
        <strain evidence="4">KLKA75</strain>
    </source>
</reference>
<dbReference type="Proteomes" id="UP001595872">
    <property type="component" value="Unassembled WGS sequence"/>
</dbReference>
<dbReference type="RefSeq" id="WP_378252409.1">
    <property type="nucleotide sequence ID" value="NZ_JBHSIT010000001.1"/>
</dbReference>
<evidence type="ECO:0000256" key="2">
    <source>
        <dbReference type="SAM" id="SignalP"/>
    </source>
</evidence>
<organism evidence="3 4">
    <name type="scientific">Actinomadura gamaensis</name>
    <dbReference type="NCBI Taxonomy" id="1763541"/>
    <lineage>
        <taxon>Bacteria</taxon>
        <taxon>Bacillati</taxon>
        <taxon>Actinomycetota</taxon>
        <taxon>Actinomycetes</taxon>
        <taxon>Streptosporangiales</taxon>
        <taxon>Thermomonosporaceae</taxon>
        <taxon>Actinomadura</taxon>
    </lineage>
</organism>
<keyword evidence="4" id="KW-1185">Reference proteome</keyword>
<comment type="caution">
    <text evidence="3">The sequence shown here is derived from an EMBL/GenBank/DDBJ whole genome shotgun (WGS) entry which is preliminary data.</text>
</comment>
<keyword evidence="2" id="KW-0732">Signal</keyword>
<feature type="region of interest" description="Disordered" evidence="1">
    <location>
        <begin position="412"/>
        <end position="439"/>
    </location>
</feature>
<proteinExistence type="predicted"/>
<name>A0ABV9TTF1_9ACTN</name>
<dbReference type="EMBL" id="JBHSIT010000001">
    <property type="protein sequence ID" value="MFC4906728.1"/>
    <property type="molecule type" value="Genomic_DNA"/>
</dbReference>
<sequence length="439" mass="45921">MGGRVSRGASTRGAACLAVVVGAVSVVALPAEAGTAAGTSGARARAANASFVDRLGCGDALHTIFSYNGVNGSSSSSSTRLPAYDAGYPDASLSGAHVEPGAWETINYPAGHGGSLDPHWQGQALLPDNQHEPLTATYDLGYAQRLFFSVVDLDAYEHLHIVGYHNGKPVVPKGIPRGGDNPKVSTGGGGLDIADTTGVIDPGPNDFAPSSVVDVVFDEPVDKVVIVSDGDPKGTAAITRFFGCRDTAITKKAGKGKRVSSSRKRVTYAFPYTVTVRNPYGNMPARPRVTDDVARVFGKGKVVAITETKVSGPRPACTPVKGFFARKSDELLPGAGYLAGGQKCTISYVVKVSYPRCVNPPRATNTATLYEYRKSAVVDRARASVNVGPIPCAPPPPNCRCRPFLPASQVTDLDGRMPVSEGRTPDSYGRTPDSAGRQD</sequence>
<evidence type="ECO:0000256" key="1">
    <source>
        <dbReference type="SAM" id="MobiDB-lite"/>
    </source>
</evidence>
<evidence type="ECO:0000313" key="4">
    <source>
        <dbReference type="Proteomes" id="UP001595872"/>
    </source>
</evidence>